<evidence type="ECO:0000259" key="1">
    <source>
        <dbReference type="Pfam" id="PF02121"/>
    </source>
</evidence>
<reference evidence="2 3" key="1">
    <citation type="journal article" date="2023" name="Hortic Res">
        <title>Pangenome of water caltrop reveals structural variations and asymmetric subgenome divergence after allopolyploidization.</title>
        <authorList>
            <person name="Zhang X."/>
            <person name="Chen Y."/>
            <person name="Wang L."/>
            <person name="Yuan Y."/>
            <person name="Fang M."/>
            <person name="Shi L."/>
            <person name="Lu R."/>
            <person name="Comes H.P."/>
            <person name="Ma Y."/>
            <person name="Chen Y."/>
            <person name="Huang G."/>
            <person name="Zhou Y."/>
            <person name="Zheng Z."/>
            <person name="Qiu Y."/>
        </authorList>
    </citation>
    <scope>NUCLEOTIDE SEQUENCE [LARGE SCALE GENOMIC DNA]</scope>
    <source>
        <tissue evidence="2">Roots</tissue>
    </source>
</reference>
<dbReference type="Proteomes" id="UP001345219">
    <property type="component" value="Chromosome 5"/>
</dbReference>
<proteinExistence type="predicted"/>
<dbReference type="InterPro" id="IPR023393">
    <property type="entry name" value="START-like_dom_sf"/>
</dbReference>
<dbReference type="CDD" id="cd07815">
    <property type="entry name" value="SRPBCC_PITP"/>
    <property type="match status" value="1"/>
</dbReference>
<dbReference type="AlphaFoldDB" id="A0AAN7K4V9"/>
<dbReference type="InterPro" id="IPR055261">
    <property type="entry name" value="PI_transfer_N"/>
</dbReference>
<dbReference type="GO" id="GO:0071944">
    <property type="term" value="C:cell periphery"/>
    <property type="evidence" value="ECO:0007669"/>
    <property type="project" value="UniProtKB-ARBA"/>
</dbReference>
<dbReference type="SUPFAM" id="SSF55961">
    <property type="entry name" value="Bet v1-like"/>
    <property type="match status" value="1"/>
</dbReference>
<accession>A0AAN7K4V9</accession>
<dbReference type="GO" id="GO:0005737">
    <property type="term" value="C:cytoplasm"/>
    <property type="evidence" value="ECO:0007669"/>
    <property type="project" value="UniProtKB-ARBA"/>
</dbReference>
<sequence>MVQIKEFRIVMPMSLEEFQVAQVYMVNKMQQQNTTDTEGVDILEKNPFHDDEFGEGQYSSKVYRLQSKAPSWLTTFAPAEALILHEEAWNAYPKCKTVIKCPYFKKFSLTIETVHKADNGQSENVHGLNKEQLAAKQVEIIDIASATTDYWSYIVGSNVVDFSKFESEKTGRGPLLEGWQDKCSPVMTAYKLVTIDAPYWGFGYRLEQAVLAGERALFIESHRNCFSWIDEWFGMTMHEVRGLEQKHDLVVGKNVEKDVSMKNSSMLDFRYPVDDEDTCHARPELTSDRLPLPPDTPVVN</sequence>
<dbReference type="FunFam" id="3.30.530.20:FF:000028">
    <property type="entry name" value="Phosphatidylinositol transfer protein 5"/>
    <property type="match status" value="1"/>
</dbReference>
<organism evidence="2 3">
    <name type="scientific">Trapa incisa</name>
    <dbReference type="NCBI Taxonomy" id="236973"/>
    <lineage>
        <taxon>Eukaryota</taxon>
        <taxon>Viridiplantae</taxon>
        <taxon>Streptophyta</taxon>
        <taxon>Embryophyta</taxon>
        <taxon>Tracheophyta</taxon>
        <taxon>Spermatophyta</taxon>
        <taxon>Magnoliopsida</taxon>
        <taxon>eudicotyledons</taxon>
        <taxon>Gunneridae</taxon>
        <taxon>Pentapetalae</taxon>
        <taxon>rosids</taxon>
        <taxon>malvids</taxon>
        <taxon>Myrtales</taxon>
        <taxon>Lythraceae</taxon>
        <taxon>Trapa</taxon>
    </lineage>
</organism>
<dbReference type="Gene3D" id="3.30.530.20">
    <property type="match status" value="1"/>
</dbReference>
<protein>
    <recommendedName>
        <fullName evidence="1">Phosphatidylinositol transfer protein N-terminal domain-containing protein</fullName>
    </recommendedName>
</protein>
<dbReference type="GO" id="GO:0008526">
    <property type="term" value="F:phosphatidylinositol transfer activity"/>
    <property type="evidence" value="ECO:0007669"/>
    <property type="project" value="UniProtKB-ARBA"/>
</dbReference>
<dbReference type="PANTHER" id="PTHR10658">
    <property type="entry name" value="PHOSPHATIDYLINOSITOL TRANSFER PROTEIN"/>
    <property type="match status" value="1"/>
</dbReference>
<dbReference type="PANTHER" id="PTHR10658:SF11">
    <property type="entry name" value="VIBRATOR, ISOFORM B"/>
    <property type="match status" value="1"/>
</dbReference>
<dbReference type="EMBL" id="JAXIOK010000010">
    <property type="protein sequence ID" value="KAK4760605.1"/>
    <property type="molecule type" value="Genomic_DNA"/>
</dbReference>
<evidence type="ECO:0000313" key="2">
    <source>
        <dbReference type="EMBL" id="KAK4760605.1"/>
    </source>
</evidence>
<keyword evidence="3" id="KW-1185">Reference proteome</keyword>
<comment type="caution">
    <text evidence="2">The sequence shown here is derived from an EMBL/GenBank/DDBJ whole genome shotgun (WGS) entry which is preliminary data.</text>
</comment>
<dbReference type="Pfam" id="PF02121">
    <property type="entry name" value="IP_trans"/>
    <property type="match status" value="1"/>
</dbReference>
<dbReference type="PRINTS" id="PR00391">
    <property type="entry name" value="PITRANSFER"/>
</dbReference>
<feature type="domain" description="Phosphatidylinositol transfer protein N-terminal" evidence="1">
    <location>
        <begin position="3"/>
        <end position="246"/>
    </location>
</feature>
<name>A0AAN7K4V9_9MYRT</name>
<gene>
    <name evidence="2" type="ORF">SAY87_005498</name>
</gene>
<evidence type="ECO:0000313" key="3">
    <source>
        <dbReference type="Proteomes" id="UP001345219"/>
    </source>
</evidence>
<dbReference type="InterPro" id="IPR001666">
    <property type="entry name" value="PI_transfer"/>
</dbReference>